<keyword evidence="3" id="KW-1185">Reference proteome</keyword>
<dbReference type="AlphaFoldDB" id="A0A5C3QCC0"/>
<proteinExistence type="predicted"/>
<dbReference type="Pfam" id="PF00646">
    <property type="entry name" value="F-box"/>
    <property type="match status" value="1"/>
</dbReference>
<dbReference type="PROSITE" id="PS50181">
    <property type="entry name" value="FBOX"/>
    <property type="match status" value="1"/>
</dbReference>
<dbReference type="SUPFAM" id="SSF81383">
    <property type="entry name" value="F-box domain"/>
    <property type="match status" value="1"/>
</dbReference>
<protein>
    <recommendedName>
        <fullName evidence="1">F-box domain-containing protein</fullName>
    </recommendedName>
</protein>
<name>A0A5C3QCC0_9AGAR</name>
<dbReference type="OrthoDB" id="3145038at2759"/>
<reference evidence="2 3" key="1">
    <citation type="journal article" date="2019" name="Nat. Ecol. Evol.">
        <title>Megaphylogeny resolves global patterns of mushroom evolution.</title>
        <authorList>
            <person name="Varga T."/>
            <person name="Krizsan K."/>
            <person name="Foldi C."/>
            <person name="Dima B."/>
            <person name="Sanchez-Garcia M."/>
            <person name="Sanchez-Ramirez S."/>
            <person name="Szollosi G.J."/>
            <person name="Szarkandi J.G."/>
            <person name="Papp V."/>
            <person name="Albert L."/>
            <person name="Andreopoulos W."/>
            <person name="Angelini C."/>
            <person name="Antonin V."/>
            <person name="Barry K.W."/>
            <person name="Bougher N.L."/>
            <person name="Buchanan P."/>
            <person name="Buyck B."/>
            <person name="Bense V."/>
            <person name="Catcheside P."/>
            <person name="Chovatia M."/>
            <person name="Cooper J."/>
            <person name="Damon W."/>
            <person name="Desjardin D."/>
            <person name="Finy P."/>
            <person name="Geml J."/>
            <person name="Haridas S."/>
            <person name="Hughes K."/>
            <person name="Justo A."/>
            <person name="Karasinski D."/>
            <person name="Kautmanova I."/>
            <person name="Kiss B."/>
            <person name="Kocsube S."/>
            <person name="Kotiranta H."/>
            <person name="LaButti K.M."/>
            <person name="Lechner B.E."/>
            <person name="Liimatainen K."/>
            <person name="Lipzen A."/>
            <person name="Lukacs Z."/>
            <person name="Mihaltcheva S."/>
            <person name="Morgado L.N."/>
            <person name="Niskanen T."/>
            <person name="Noordeloos M.E."/>
            <person name="Ohm R.A."/>
            <person name="Ortiz-Santana B."/>
            <person name="Ovrebo C."/>
            <person name="Racz N."/>
            <person name="Riley R."/>
            <person name="Savchenko A."/>
            <person name="Shiryaev A."/>
            <person name="Soop K."/>
            <person name="Spirin V."/>
            <person name="Szebenyi C."/>
            <person name="Tomsovsky M."/>
            <person name="Tulloss R.E."/>
            <person name="Uehling J."/>
            <person name="Grigoriev I.V."/>
            <person name="Vagvolgyi C."/>
            <person name="Papp T."/>
            <person name="Martin F.M."/>
            <person name="Miettinen O."/>
            <person name="Hibbett D.S."/>
            <person name="Nagy L.G."/>
        </authorList>
    </citation>
    <scope>NUCLEOTIDE SEQUENCE [LARGE SCALE GENOMIC DNA]</scope>
    <source>
        <strain evidence="2 3">CBS 309.79</strain>
    </source>
</reference>
<feature type="domain" description="F-box" evidence="1">
    <location>
        <begin position="21"/>
        <end position="67"/>
    </location>
</feature>
<sequence>MSPIPVEDRMPQTHNSPFRARTTIDELLDDIWRIVLEYLPPLDILRLRRTAKIFASLSRDRSIWFTVLRSVCREQHLFMPTSALQGMTTAQLERSSLQPYRTFNRLKAGDISSASFTSPQLSHSNCSLQVDVPLHDGLREKTSRIITTPGGIYLLRIFYLVDVETDRPARLSLVTTHTLQLWDIGRPNAAAPHLVASFDVDGMHENDGAIDCILLLPSSRELSKLRVIIPLRMHDIPSLGSRRTCLLQVYEIDMDAEAPSFSLVRSHPNVPFMGGPQCLYATSDRLTCVTDSSHDPQRQDVTLLDLESDMMDLQHFTVQFPETRFRYDEVSRFSQRKL</sequence>
<accession>A0A5C3QCC0</accession>
<dbReference type="EMBL" id="ML178837">
    <property type="protein sequence ID" value="TFK98797.1"/>
    <property type="molecule type" value="Genomic_DNA"/>
</dbReference>
<dbReference type="InterPro" id="IPR036047">
    <property type="entry name" value="F-box-like_dom_sf"/>
</dbReference>
<dbReference type="InterPro" id="IPR001810">
    <property type="entry name" value="F-box_dom"/>
</dbReference>
<dbReference type="Proteomes" id="UP000305067">
    <property type="component" value="Unassembled WGS sequence"/>
</dbReference>
<evidence type="ECO:0000313" key="3">
    <source>
        <dbReference type="Proteomes" id="UP000305067"/>
    </source>
</evidence>
<dbReference type="SMART" id="SM00256">
    <property type="entry name" value="FBOX"/>
    <property type="match status" value="1"/>
</dbReference>
<gene>
    <name evidence="2" type="ORF">BDV98DRAFT_194823</name>
</gene>
<organism evidence="2 3">
    <name type="scientific">Pterulicium gracile</name>
    <dbReference type="NCBI Taxonomy" id="1884261"/>
    <lineage>
        <taxon>Eukaryota</taxon>
        <taxon>Fungi</taxon>
        <taxon>Dikarya</taxon>
        <taxon>Basidiomycota</taxon>
        <taxon>Agaricomycotina</taxon>
        <taxon>Agaricomycetes</taxon>
        <taxon>Agaricomycetidae</taxon>
        <taxon>Agaricales</taxon>
        <taxon>Pleurotineae</taxon>
        <taxon>Pterulaceae</taxon>
        <taxon>Pterulicium</taxon>
    </lineage>
</organism>
<evidence type="ECO:0000313" key="2">
    <source>
        <dbReference type="EMBL" id="TFK98797.1"/>
    </source>
</evidence>
<evidence type="ECO:0000259" key="1">
    <source>
        <dbReference type="PROSITE" id="PS50181"/>
    </source>
</evidence>